<dbReference type="GO" id="GO:0016787">
    <property type="term" value="F:hydrolase activity"/>
    <property type="evidence" value="ECO:0007669"/>
    <property type="project" value="UniProtKB-KW"/>
</dbReference>
<reference evidence="2 3" key="1">
    <citation type="submission" date="2020-08" db="EMBL/GenBank/DDBJ databases">
        <title>Genomic Encyclopedia of Type Strains, Phase IV (KMG-IV): sequencing the most valuable type-strain genomes for metagenomic binning, comparative biology and taxonomic classification.</title>
        <authorList>
            <person name="Goeker M."/>
        </authorList>
    </citation>
    <scope>NUCLEOTIDE SEQUENCE [LARGE SCALE GENOMIC DNA]</scope>
    <source>
        <strain evidence="2 3">DSM 29007</strain>
    </source>
</reference>
<dbReference type="InterPro" id="IPR036866">
    <property type="entry name" value="RibonucZ/Hydroxyglut_hydro"/>
</dbReference>
<evidence type="ECO:0000313" key="2">
    <source>
        <dbReference type="EMBL" id="MBB6072093.1"/>
    </source>
</evidence>
<dbReference type="Proteomes" id="UP000582837">
    <property type="component" value="Unassembled WGS sequence"/>
</dbReference>
<dbReference type="SUPFAM" id="SSF56281">
    <property type="entry name" value="Metallo-hydrolase/oxidoreductase"/>
    <property type="match status" value="1"/>
</dbReference>
<evidence type="ECO:0000259" key="1">
    <source>
        <dbReference type="SMART" id="SM00849"/>
    </source>
</evidence>
<protein>
    <submittedName>
        <fullName evidence="2">Glyoxylase-like metal-dependent hydrolase (Beta-lactamase superfamily II)</fullName>
    </submittedName>
</protein>
<keyword evidence="3" id="KW-1185">Reference proteome</keyword>
<dbReference type="EMBL" id="JACHIA010000012">
    <property type="protein sequence ID" value="MBB6072093.1"/>
    <property type="molecule type" value="Genomic_DNA"/>
</dbReference>
<name>A0A841H274_9BACT</name>
<accession>A0A841H274</accession>
<dbReference type="Gene3D" id="1.10.10.10">
    <property type="entry name" value="Winged helix-like DNA-binding domain superfamily/Winged helix DNA-binding domain"/>
    <property type="match status" value="1"/>
</dbReference>
<dbReference type="Gene3D" id="3.60.15.10">
    <property type="entry name" value="Ribonuclease Z/Hydroxyacylglutathione hydrolase-like"/>
    <property type="match status" value="1"/>
</dbReference>
<comment type="caution">
    <text evidence="2">The sequence shown here is derived from an EMBL/GenBank/DDBJ whole genome shotgun (WGS) entry which is preliminary data.</text>
</comment>
<dbReference type="InterPro" id="IPR001279">
    <property type="entry name" value="Metallo-B-lactamas"/>
</dbReference>
<evidence type="ECO:0000313" key="3">
    <source>
        <dbReference type="Proteomes" id="UP000582837"/>
    </source>
</evidence>
<dbReference type="InterPro" id="IPR050855">
    <property type="entry name" value="NDM-1-like"/>
</dbReference>
<keyword evidence="2" id="KW-0378">Hydrolase</keyword>
<dbReference type="RefSeq" id="WP_170034759.1">
    <property type="nucleotide sequence ID" value="NZ_JABDTL010000001.1"/>
</dbReference>
<dbReference type="PANTHER" id="PTHR42951:SF17">
    <property type="entry name" value="METALLO-BETA-LACTAMASE DOMAIN-CONTAINING PROTEIN"/>
    <property type="match status" value="1"/>
</dbReference>
<feature type="domain" description="Metallo-beta-lactamase" evidence="1">
    <location>
        <begin position="1"/>
        <end position="212"/>
    </location>
</feature>
<organism evidence="2 3">
    <name type="scientific">Longimicrobium terrae</name>
    <dbReference type="NCBI Taxonomy" id="1639882"/>
    <lineage>
        <taxon>Bacteria</taxon>
        <taxon>Pseudomonadati</taxon>
        <taxon>Gemmatimonadota</taxon>
        <taxon>Longimicrobiia</taxon>
        <taxon>Longimicrobiales</taxon>
        <taxon>Longimicrobiaceae</taxon>
        <taxon>Longimicrobium</taxon>
    </lineage>
</organism>
<dbReference type="AlphaFoldDB" id="A0A841H274"/>
<sequence>MAAWVLEGDDGHVLVDTGIDTRPAREALRQGAADIGVTPESLRHVVLTHAHIDHYGLAGPVREWSGARLSIHEREEELAQRWVKGWADDKFLVGESFRAGGIPAPLADALLAASDRIHQRYEYYPPDELLRGDRGALPGGGGWEWILTPGHSPGHVTVYHPERRLLIAGDHVLPRISPNIGADLYAENPLADYLASLRRLRELPVDLVLPSHGEPFTGLAERIDVLLAHHDERNEQTLDLLDEPKTAYDVALGLFPELPPDNFLHALREARAHLAYLAGIGAAERDPDGVVERWRRAR</sequence>
<dbReference type="PANTHER" id="PTHR42951">
    <property type="entry name" value="METALLO-BETA-LACTAMASE DOMAIN-CONTAINING"/>
    <property type="match status" value="1"/>
</dbReference>
<dbReference type="InterPro" id="IPR036388">
    <property type="entry name" value="WH-like_DNA-bd_sf"/>
</dbReference>
<proteinExistence type="predicted"/>
<dbReference type="Pfam" id="PF00753">
    <property type="entry name" value="Lactamase_B"/>
    <property type="match status" value="1"/>
</dbReference>
<gene>
    <name evidence="2" type="ORF">HNQ61_003754</name>
</gene>
<dbReference type="SMART" id="SM00849">
    <property type="entry name" value="Lactamase_B"/>
    <property type="match status" value="1"/>
</dbReference>